<keyword evidence="2" id="KW-1185">Reference proteome</keyword>
<dbReference type="RefSeq" id="WP_139190537.1">
    <property type="nucleotide sequence ID" value="NZ_FMZZ01000002.1"/>
</dbReference>
<sequence length="106" mass="11360">MTLPRAVMVALGVNGGPIEYRVIEDFAEITVGHSGLGMMAVLNLSVECVSPLVSVFEEVLPVLWSNSALIEDGRVAEVASPRVRRIAVGETCREGSERVLAALPER</sequence>
<name>A0A1G6LQ50_9PSEU</name>
<organism evidence="1 2">
    <name type="scientific">Actinokineospora iranica</name>
    <dbReference type="NCBI Taxonomy" id="1271860"/>
    <lineage>
        <taxon>Bacteria</taxon>
        <taxon>Bacillati</taxon>
        <taxon>Actinomycetota</taxon>
        <taxon>Actinomycetes</taxon>
        <taxon>Pseudonocardiales</taxon>
        <taxon>Pseudonocardiaceae</taxon>
        <taxon>Actinokineospora</taxon>
    </lineage>
</organism>
<protein>
    <submittedName>
        <fullName evidence="1">Uncharacterized protein</fullName>
    </submittedName>
</protein>
<dbReference type="Proteomes" id="UP000199501">
    <property type="component" value="Unassembled WGS sequence"/>
</dbReference>
<accession>A0A1G6LQ50</accession>
<gene>
    <name evidence="1" type="ORF">SAMN05216174_102186</name>
</gene>
<dbReference type="AlphaFoldDB" id="A0A1G6LQ50"/>
<evidence type="ECO:0000313" key="1">
    <source>
        <dbReference type="EMBL" id="SDC45319.1"/>
    </source>
</evidence>
<evidence type="ECO:0000313" key="2">
    <source>
        <dbReference type="Proteomes" id="UP000199501"/>
    </source>
</evidence>
<dbReference type="EMBL" id="FMZZ01000002">
    <property type="protein sequence ID" value="SDC45319.1"/>
    <property type="molecule type" value="Genomic_DNA"/>
</dbReference>
<proteinExistence type="predicted"/>
<reference evidence="2" key="1">
    <citation type="submission" date="2016-10" db="EMBL/GenBank/DDBJ databases">
        <authorList>
            <person name="Varghese N."/>
            <person name="Submissions S."/>
        </authorList>
    </citation>
    <scope>NUCLEOTIDE SEQUENCE [LARGE SCALE GENOMIC DNA]</scope>
    <source>
        <strain evidence="2">IBRC-M 10403</strain>
    </source>
</reference>